<evidence type="ECO:0000313" key="1">
    <source>
        <dbReference type="EMBL" id="KAK4369835.1"/>
    </source>
</evidence>
<gene>
    <name evidence="1" type="ORF">RND71_009310</name>
</gene>
<dbReference type="GO" id="GO:0003723">
    <property type="term" value="F:RNA binding"/>
    <property type="evidence" value="ECO:0007669"/>
    <property type="project" value="InterPro"/>
</dbReference>
<name>A0AAE1VRP9_9SOLA</name>
<sequence length="161" mass="18056">MRKGDQMRRAYGLKPRAEAYCCLVDILGCGKLVEEAIRVVNQMPPEECDGVHEPDSSGACVLMANAYAASGRWGDFAQVRKKMKERSVKKVPGFSEIEVNGKNHVFFVGDRQNMVLVHMKHEILKPTIIPHREQRKSRKESGSIKAAGRALEKAYLSRPFG</sequence>
<proteinExistence type="predicted"/>
<dbReference type="GO" id="GO:0009451">
    <property type="term" value="P:RNA modification"/>
    <property type="evidence" value="ECO:0007669"/>
    <property type="project" value="InterPro"/>
</dbReference>
<dbReference type="Pfam" id="PF20431">
    <property type="entry name" value="E_motif"/>
    <property type="match status" value="1"/>
</dbReference>
<dbReference type="AlphaFoldDB" id="A0AAE1VRP9"/>
<accession>A0AAE1VRP9</accession>
<keyword evidence="2" id="KW-1185">Reference proteome</keyword>
<dbReference type="PANTHER" id="PTHR47926">
    <property type="entry name" value="PENTATRICOPEPTIDE REPEAT-CONTAINING PROTEIN"/>
    <property type="match status" value="1"/>
</dbReference>
<comment type="caution">
    <text evidence="1">The sequence shown here is derived from an EMBL/GenBank/DDBJ whole genome shotgun (WGS) entry which is preliminary data.</text>
</comment>
<dbReference type="Gene3D" id="1.25.40.10">
    <property type="entry name" value="Tetratricopeptide repeat domain"/>
    <property type="match status" value="1"/>
</dbReference>
<evidence type="ECO:0000313" key="2">
    <source>
        <dbReference type="Proteomes" id="UP001291623"/>
    </source>
</evidence>
<dbReference type="InterPro" id="IPR046960">
    <property type="entry name" value="PPR_At4g14850-like_plant"/>
</dbReference>
<organism evidence="1 2">
    <name type="scientific">Anisodus tanguticus</name>
    <dbReference type="NCBI Taxonomy" id="243964"/>
    <lineage>
        <taxon>Eukaryota</taxon>
        <taxon>Viridiplantae</taxon>
        <taxon>Streptophyta</taxon>
        <taxon>Embryophyta</taxon>
        <taxon>Tracheophyta</taxon>
        <taxon>Spermatophyta</taxon>
        <taxon>Magnoliopsida</taxon>
        <taxon>eudicotyledons</taxon>
        <taxon>Gunneridae</taxon>
        <taxon>Pentapetalae</taxon>
        <taxon>asterids</taxon>
        <taxon>lamiids</taxon>
        <taxon>Solanales</taxon>
        <taxon>Solanaceae</taxon>
        <taxon>Solanoideae</taxon>
        <taxon>Hyoscyameae</taxon>
        <taxon>Anisodus</taxon>
    </lineage>
</organism>
<dbReference type="EMBL" id="JAVYJV010000005">
    <property type="protein sequence ID" value="KAK4369835.1"/>
    <property type="molecule type" value="Genomic_DNA"/>
</dbReference>
<dbReference type="InterPro" id="IPR011990">
    <property type="entry name" value="TPR-like_helical_dom_sf"/>
</dbReference>
<reference evidence="1" key="1">
    <citation type="submission" date="2023-12" db="EMBL/GenBank/DDBJ databases">
        <title>Genome assembly of Anisodus tanguticus.</title>
        <authorList>
            <person name="Wang Y.-J."/>
        </authorList>
    </citation>
    <scope>NUCLEOTIDE SEQUENCE</scope>
    <source>
        <strain evidence="1">KB-2021</strain>
        <tissue evidence="1">Leaf</tissue>
    </source>
</reference>
<dbReference type="InterPro" id="IPR046848">
    <property type="entry name" value="E_motif"/>
</dbReference>
<evidence type="ECO:0008006" key="3">
    <source>
        <dbReference type="Google" id="ProtNLM"/>
    </source>
</evidence>
<protein>
    <recommendedName>
        <fullName evidence="3">Pentatricopeptide repeat-containing protein</fullName>
    </recommendedName>
</protein>
<dbReference type="Proteomes" id="UP001291623">
    <property type="component" value="Unassembled WGS sequence"/>
</dbReference>